<dbReference type="InterPro" id="IPR004843">
    <property type="entry name" value="Calcineurin-like_PHP"/>
</dbReference>
<dbReference type="EMBL" id="JAAIIJ010000002">
    <property type="protein sequence ID" value="NMN01475.1"/>
    <property type="molecule type" value="Genomic_DNA"/>
</dbReference>
<sequence length="371" mass="41495">MLDFVIWAALCPLAIVLLFFAQRPIRKRSSVVLNIIMFIIKAFLMVLFALLAVTFDSILSWGLVGLTYAIYIAFLGDLLFDCIRGIVYVVRRDTAMLDKSLTASLTLSLVCGLGVMAYGGINSQIVRKTTRTYYSSKLTSEHNFVFLSDVHVGGAQSHDTLRKVCERIDKDNPDFVVLVGDITDEYTTKQDMQNTYELFGGLNAPVYFVYGNHDRQYNSHFTDGRKYTEEELRDAITGNGLTILKDEYQRISDDLVLIGREDLTAGKGRKDSQSLRKRNPDANAFLLAAEHQPYNTADTVALGPDLQVSGHSHGGQLFPLRTLYTALGYESFGEYQHGDTTLLVSSGESAWKLPVRTESPCEYVHVTLKPQ</sequence>
<name>A0ABX1SUI0_9BIFI</name>
<protein>
    <submittedName>
        <fullName evidence="3">Calcineurin-like phosphoesterase</fullName>
    </submittedName>
</protein>
<comment type="caution">
    <text evidence="3">The sequence shown here is derived from an EMBL/GenBank/DDBJ whole genome shotgun (WGS) entry which is preliminary data.</text>
</comment>
<feature type="domain" description="Calcineurin-like phosphoesterase" evidence="2">
    <location>
        <begin position="143"/>
        <end position="314"/>
    </location>
</feature>
<dbReference type="Gene3D" id="3.60.21.10">
    <property type="match status" value="1"/>
</dbReference>
<keyword evidence="1" id="KW-0472">Membrane</keyword>
<organism evidence="3 4">
    <name type="scientific">Bifidobacterium panos</name>
    <dbReference type="NCBI Taxonomy" id="2675321"/>
    <lineage>
        <taxon>Bacteria</taxon>
        <taxon>Bacillati</taxon>
        <taxon>Actinomycetota</taxon>
        <taxon>Actinomycetes</taxon>
        <taxon>Bifidobacteriales</taxon>
        <taxon>Bifidobacteriaceae</taxon>
        <taxon>Bifidobacterium</taxon>
    </lineage>
</organism>
<keyword evidence="4" id="KW-1185">Reference proteome</keyword>
<gene>
    <name evidence="3" type="ORF">G1C94_0096</name>
</gene>
<dbReference type="Proteomes" id="UP000553756">
    <property type="component" value="Unassembled WGS sequence"/>
</dbReference>
<reference evidence="3 4" key="1">
    <citation type="submission" date="2020-02" db="EMBL/GenBank/DDBJ databases">
        <title>Characterization of phylogenetic diversity of novel bifidobacterial species isolated in Czech ZOOs.</title>
        <authorList>
            <person name="Lugli G.A."/>
            <person name="Vera N.B."/>
            <person name="Ventura M."/>
        </authorList>
    </citation>
    <scope>NUCLEOTIDE SEQUENCE [LARGE SCALE GENOMIC DNA]</scope>
    <source>
        <strain evidence="3 4">DSM 109963</strain>
    </source>
</reference>
<accession>A0ABX1SUI0</accession>
<dbReference type="PANTHER" id="PTHR31302:SF0">
    <property type="entry name" value="TRANSMEMBRANE PROTEIN WITH METALLOPHOSPHOESTERASE DOMAIN"/>
    <property type="match status" value="1"/>
</dbReference>
<dbReference type="SUPFAM" id="SSF56300">
    <property type="entry name" value="Metallo-dependent phosphatases"/>
    <property type="match status" value="1"/>
</dbReference>
<dbReference type="PANTHER" id="PTHR31302">
    <property type="entry name" value="TRANSMEMBRANE PROTEIN WITH METALLOPHOSPHOESTERASE DOMAIN-RELATED"/>
    <property type="match status" value="1"/>
</dbReference>
<evidence type="ECO:0000313" key="4">
    <source>
        <dbReference type="Proteomes" id="UP000553756"/>
    </source>
</evidence>
<evidence type="ECO:0000256" key="1">
    <source>
        <dbReference type="SAM" id="Phobius"/>
    </source>
</evidence>
<dbReference type="InterPro" id="IPR051158">
    <property type="entry name" value="Metallophosphoesterase_sf"/>
</dbReference>
<keyword evidence="1" id="KW-0812">Transmembrane</keyword>
<dbReference type="InterPro" id="IPR029052">
    <property type="entry name" value="Metallo-depent_PP-like"/>
</dbReference>
<evidence type="ECO:0000313" key="3">
    <source>
        <dbReference type="EMBL" id="NMN01475.1"/>
    </source>
</evidence>
<feature type="transmembrane region" description="Helical" evidence="1">
    <location>
        <begin position="32"/>
        <end position="52"/>
    </location>
</feature>
<proteinExistence type="predicted"/>
<feature type="transmembrane region" description="Helical" evidence="1">
    <location>
        <begin position="6"/>
        <end position="25"/>
    </location>
</feature>
<feature type="transmembrane region" description="Helical" evidence="1">
    <location>
        <begin position="58"/>
        <end position="80"/>
    </location>
</feature>
<keyword evidence="1" id="KW-1133">Transmembrane helix</keyword>
<dbReference type="RefSeq" id="WP_172143693.1">
    <property type="nucleotide sequence ID" value="NZ_JAAIIJ010000002.1"/>
</dbReference>
<dbReference type="Pfam" id="PF00149">
    <property type="entry name" value="Metallophos"/>
    <property type="match status" value="1"/>
</dbReference>
<evidence type="ECO:0000259" key="2">
    <source>
        <dbReference type="Pfam" id="PF00149"/>
    </source>
</evidence>
<feature type="transmembrane region" description="Helical" evidence="1">
    <location>
        <begin position="101"/>
        <end position="121"/>
    </location>
</feature>